<protein>
    <submittedName>
        <fullName evidence="1">Uncharacterized protein</fullName>
    </submittedName>
</protein>
<evidence type="ECO:0000313" key="2">
    <source>
        <dbReference type="Proteomes" id="UP000663419"/>
    </source>
</evidence>
<dbReference type="VEuPathDB" id="FungiDB:I7I53_09791"/>
<dbReference type="AlphaFoldDB" id="A0A8A1L9G2"/>
<gene>
    <name evidence="1" type="ORF">I7I53_09791</name>
</gene>
<dbReference type="Proteomes" id="UP000663419">
    <property type="component" value="Chromosome 1"/>
</dbReference>
<accession>A0A8A1L9G2</accession>
<organism evidence="1 2">
    <name type="scientific">Ajellomyces capsulatus (strain H88)</name>
    <name type="common">Darling's disease fungus</name>
    <name type="synonym">Histoplasma capsulatum</name>
    <dbReference type="NCBI Taxonomy" id="544711"/>
    <lineage>
        <taxon>Eukaryota</taxon>
        <taxon>Fungi</taxon>
        <taxon>Dikarya</taxon>
        <taxon>Ascomycota</taxon>
        <taxon>Pezizomycotina</taxon>
        <taxon>Eurotiomycetes</taxon>
        <taxon>Eurotiomycetidae</taxon>
        <taxon>Onygenales</taxon>
        <taxon>Ajellomycetaceae</taxon>
        <taxon>Histoplasma</taxon>
    </lineage>
</organism>
<dbReference type="EMBL" id="CP069102">
    <property type="protein sequence ID" value="QSS49445.1"/>
    <property type="molecule type" value="Genomic_DNA"/>
</dbReference>
<name>A0A8A1L9G2_AJEC8</name>
<proteinExistence type="predicted"/>
<reference evidence="1" key="1">
    <citation type="submission" date="2021-01" db="EMBL/GenBank/DDBJ databases">
        <title>Chromosome-level genome assembly of a human fungal pathogen reveals clustering of transcriptionally co-regulated genes.</title>
        <authorList>
            <person name="Voorhies M."/>
            <person name="Cohen S."/>
            <person name="Shea T.P."/>
            <person name="Petrus S."/>
            <person name="Munoz J.F."/>
            <person name="Poplawski S."/>
            <person name="Goldman W.E."/>
            <person name="Michael T."/>
            <person name="Cuomo C.A."/>
            <person name="Sil A."/>
            <person name="Beyhan S."/>
        </authorList>
    </citation>
    <scope>NUCLEOTIDE SEQUENCE</scope>
    <source>
        <strain evidence="1">H88</strain>
    </source>
</reference>
<evidence type="ECO:0000313" key="1">
    <source>
        <dbReference type="EMBL" id="QSS49445.1"/>
    </source>
</evidence>
<sequence length="131" mass="14692">MNVAIATDAHNVDVMLLLGPSRMTFSDFPTRSSILPSPPPFESTGHRAWILANHHPPEYRFVLRHWNFASERTSNQDLKSSLNAQLHRSPDVWNAHQHAGERVAKLLLAEDLVSKSSSPNSSCCCHARRRG</sequence>